<dbReference type="Pfam" id="PF16137">
    <property type="entry name" value="DUF4845"/>
    <property type="match status" value="1"/>
</dbReference>
<reference evidence="1" key="1">
    <citation type="submission" date="2017-08" db="EMBL/GenBank/DDBJ databases">
        <authorList>
            <person name="Imhoff J.F."/>
            <person name="Rahn T."/>
            <person name="Kuenzel S."/>
            <person name="Neulinger S.C."/>
        </authorList>
    </citation>
    <scope>NUCLEOTIDE SEQUENCE</scope>
    <source>
        <strain evidence="1">DSM 11080</strain>
    </source>
</reference>
<proteinExistence type="predicted"/>
<keyword evidence="2" id="KW-1185">Reference proteome</keyword>
<protein>
    <recommendedName>
        <fullName evidence="3">DUF4845 domain-containing protein</fullName>
    </recommendedName>
</protein>
<evidence type="ECO:0000313" key="1">
    <source>
        <dbReference type="EMBL" id="MBK1705733.1"/>
    </source>
</evidence>
<dbReference type="EMBL" id="NRSJ01000027">
    <property type="protein sequence ID" value="MBK1705733.1"/>
    <property type="molecule type" value="Genomic_DNA"/>
</dbReference>
<reference evidence="1" key="2">
    <citation type="journal article" date="2020" name="Microorganisms">
        <title>Osmotic Adaptation and Compatible Solute Biosynthesis of Phototrophic Bacteria as Revealed from Genome Analyses.</title>
        <authorList>
            <person name="Imhoff J.F."/>
            <person name="Rahn T."/>
            <person name="Kunzel S."/>
            <person name="Keller A."/>
            <person name="Neulinger S.C."/>
        </authorList>
    </citation>
    <scope>NUCLEOTIDE SEQUENCE</scope>
    <source>
        <strain evidence="1">DSM 11080</strain>
    </source>
</reference>
<accession>A0AAJ0U5X6</accession>
<name>A0AAJ0U5X6_9GAMM</name>
<comment type="caution">
    <text evidence="1">The sequence shown here is derived from an EMBL/GenBank/DDBJ whole genome shotgun (WGS) entry which is preliminary data.</text>
</comment>
<sequence length="108" mass="12486">MLALAAFFVTLLVRMGPSYMTYFQVRSLMDRVIEKPELRGAGTRQVLAAVSRQLYIDGVRTVDKSDFQIKREGNEVFLVLDYQAQEHLGFNVDVLMHFEHRVPFPPRP</sequence>
<organism evidence="1 2">
    <name type="scientific">Halochromatium glycolicum</name>
    <dbReference type="NCBI Taxonomy" id="85075"/>
    <lineage>
        <taxon>Bacteria</taxon>
        <taxon>Pseudomonadati</taxon>
        <taxon>Pseudomonadota</taxon>
        <taxon>Gammaproteobacteria</taxon>
        <taxon>Chromatiales</taxon>
        <taxon>Chromatiaceae</taxon>
        <taxon>Halochromatium</taxon>
    </lineage>
</organism>
<evidence type="ECO:0008006" key="3">
    <source>
        <dbReference type="Google" id="ProtNLM"/>
    </source>
</evidence>
<gene>
    <name evidence="1" type="ORF">CKO40_14490</name>
</gene>
<dbReference type="InterPro" id="IPR032314">
    <property type="entry name" value="DUF4845"/>
</dbReference>
<dbReference type="Proteomes" id="UP001296776">
    <property type="component" value="Unassembled WGS sequence"/>
</dbReference>
<evidence type="ECO:0000313" key="2">
    <source>
        <dbReference type="Proteomes" id="UP001296776"/>
    </source>
</evidence>
<dbReference type="AlphaFoldDB" id="A0AAJ0U5X6"/>